<evidence type="ECO:0000256" key="7">
    <source>
        <dbReference type="ARBA" id="ARBA00022771"/>
    </source>
</evidence>
<feature type="domain" description="FPG-type" evidence="16">
    <location>
        <begin position="237"/>
        <end position="271"/>
    </location>
</feature>
<comment type="similarity">
    <text evidence="3">Belongs to the FPG family.</text>
</comment>
<dbReference type="InterPro" id="IPR015886">
    <property type="entry name" value="H2TH_FPG"/>
</dbReference>
<dbReference type="InterPro" id="IPR035937">
    <property type="entry name" value="FPG_N"/>
</dbReference>
<evidence type="ECO:0000256" key="4">
    <source>
        <dbReference type="ARBA" id="ARBA00011245"/>
    </source>
</evidence>
<dbReference type="PANTHER" id="PTHR22993">
    <property type="entry name" value="FORMAMIDOPYRIMIDINE-DNA GLYCOSYLASE"/>
    <property type="match status" value="1"/>
</dbReference>
<dbReference type="NCBIfam" id="NF002211">
    <property type="entry name" value="PRK01103.1"/>
    <property type="match status" value="1"/>
</dbReference>
<keyword evidence="14" id="KW-0326">Glycosidase</keyword>
<dbReference type="AlphaFoldDB" id="A0A381VW85"/>
<dbReference type="GO" id="GO:0003684">
    <property type="term" value="F:damaged DNA binding"/>
    <property type="evidence" value="ECO:0007669"/>
    <property type="project" value="InterPro"/>
</dbReference>
<evidence type="ECO:0008006" key="19">
    <source>
        <dbReference type="Google" id="ProtNLM"/>
    </source>
</evidence>
<dbReference type="SUPFAM" id="SSF46946">
    <property type="entry name" value="S13-like H2TH domain"/>
    <property type="match status" value="1"/>
</dbReference>
<evidence type="ECO:0000256" key="6">
    <source>
        <dbReference type="ARBA" id="ARBA00022763"/>
    </source>
</evidence>
<feature type="domain" description="Formamidopyrimidine-DNA glycosylase catalytic" evidence="17">
    <location>
        <begin position="2"/>
        <end position="113"/>
    </location>
</feature>
<dbReference type="PROSITE" id="PS51066">
    <property type="entry name" value="ZF_FPG_2"/>
    <property type="match status" value="1"/>
</dbReference>
<dbReference type="GO" id="GO:0006284">
    <property type="term" value="P:base-excision repair"/>
    <property type="evidence" value="ECO:0007669"/>
    <property type="project" value="InterPro"/>
</dbReference>
<dbReference type="InterPro" id="IPR000214">
    <property type="entry name" value="Znf_DNA_glyclase/AP_lyase"/>
</dbReference>
<evidence type="ECO:0000313" key="18">
    <source>
        <dbReference type="EMBL" id="SVA44028.1"/>
    </source>
</evidence>
<sequence>MPELPEVETTRLGISPSLVGRSIASVVIRERRLRWLVPEHIEERLTGAVVSRVERRGKYLLLRTDRGTAIAHLGMSGSMRIVTPNANLGLHDHYDIVMDNGAAVRFNDPRRFGCLLWTDDDPANHPLLARLGPEPLGTNLSGEYLYSTAKGRRVTIKQHLMNSNIVAGVGNIYANESLFRSGIHPRRAAGRISQKRMDDLVDRVRAVLTEAIRCGGTTLRDFYAGDGKPGYFKTKLMVYDRAGMPCQNCGESIRQAMIGQRSSYYCVRCQH</sequence>
<reference evidence="18" key="1">
    <citation type="submission" date="2018-05" db="EMBL/GenBank/DDBJ databases">
        <authorList>
            <person name="Lanie J.A."/>
            <person name="Ng W.-L."/>
            <person name="Kazmierczak K.M."/>
            <person name="Andrzejewski T.M."/>
            <person name="Davidsen T.M."/>
            <person name="Wayne K.J."/>
            <person name="Tettelin H."/>
            <person name="Glass J.I."/>
            <person name="Rusch D."/>
            <person name="Podicherti R."/>
            <person name="Tsui H.-C.T."/>
            <person name="Winkler M.E."/>
        </authorList>
    </citation>
    <scope>NUCLEOTIDE SEQUENCE</scope>
</reference>
<dbReference type="Pfam" id="PF01149">
    <property type="entry name" value="Fapy_DNA_glyco"/>
    <property type="match status" value="1"/>
</dbReference>
<comment type="cofactor">
    <cofactor evidence="2">
        <name>Zn(2+)</name>
        <dbReference type="ChEBI" id="CHEBI:29105"/>
    </cofactor>
</comment>
<dbReference type="PANTHER" id="PTHR22993:SF9">
    <property type="entry name" value="FORMAMIDOPYRIMIDINE-DNA GLYCOSYLASE"/>
    <property type="match status" value="1"/>
</dbReference>
<keyword evidence="9" id="KW-0862">Zinc</keyword>
<dbReference type="HAMAP" id="MF_00103">
    <property type="entry name" value="Fapy_DNA_glycosyl"/>
    <property type="match status" value="1"/>
</dbReference>
<dbReference type="Gene3D" id="3.20.190.10">
    <property type="entry name" value="MutM-like, N-terminal"/>
    <property type="match status" value="1"/>
</dbReference>
<keyword evidence="7" id="KW-0863">Zinc-finger</keyword>
<dbReference type="InterPro" id="IPR020629">
    <property type="entry name" value="FPG_Glyclase"/>
</dbReference>
<dbReference type="SUPFAM" id="SSF57716">
    <property type="entry name" value="Glucocorticoid receptor-like (DNA-binding domain)"/>
    <property type="match status" value="1"/>
</dbReference>
<keyword evidence="6" id="KW-0227">DNA damage</keyword>
<dbReference type="PROSITE" id="PS51068">
    <property type="entry name" value="FPG_CAT"/>
    <property type="match status" value="1"/>
</dbReference>
<evidence type="ECO:0000256" key="12">
    <source>
        <dbReference type="ARBA" id="ARBA00023239"/>
    </source>
</evidence>
<evidence type="ECO:0000256" key="11">
    <source>
        <dbReference type="ARBA" id="ARBA00023204"/>
    </source>
</evidence>
<dbReference type="InterPro" id="IPR012319">
    <property type="entry name" value="FPG_cat"/>
</dbReference>
<keyword evidence="12" id="KW-0456">Lyase</keyword>
<dbReference type="Pfam" id="PF06831">
    <property type="entry name" value="H2TH"/>
    <property type="match status" value="1"/>
</dbReference>
<dbReference type="GO" id="GO:0140078">
    <property type="term" value="F:class I DNA-(apurinic or apyrimidinic site) endonuclease activity"/>
    <property type="evidence" value="ECO:0007669"/>
    <property type="project" value="UniProtKB-EC"/>
</dbReference>
<dbReference type="InterPro" id="IPR015887">
    <property type="entry name" value="DNA_glyclase_Znf_dom_DNA_BS"/>
</dbReference>
<accession>A0A381VW85</accession>
<dbReference type="InterPro" id="IPR010979">
    <property type="entry name" value="Ribosomal_uS13-like_H2TH"/>
</dbReference>
<dbReference type="SUPFAM" id="SSF81624">
    <property type="entry name" value="N-terminal domain of MutM-like DNA repair proteins"/>
    <property type="match status" value="1"/>
</dbReference>
<evidence type="ECO:0000256" key="5">
    <source>
        <dbReference type="ARBA" id="ARBA00022723"/>
    </source>
</evidence>
<dbReference type="NCBIfam" id="TIGR00577">
    <property type="entry name" value="fpg"/>
    <property type="match status" value="1"/>
</dbReference>
<keyword evidence="8" id="KW-0378">Hydrolase</keyword>
<evidence type="ECO:0000256" key="15">
    <source>
        <dbReference type="ARBA" id="ARBA00044632"/>
    </source>
</evidence>
<dbReference type="SMART" id="SM00898">
    <property type="entry name" value="Fapy_DNA_glyco"/>
    <property type="match status" value="1"/>
</dbReference>
<protein>
    <recommendedName>
        <fullName evidence="19">Formamidopyrimidine-DNA glycosylase catalytic domain-containing protein</fullName>
    </recommendedName>
</protein>
<keyword evidence="13" id="KW-0511">Multifunctional enzyme</keyword>
<proteinExistence type="inferred from homology"/>
<keyword evidence="10" id="KW-0238">DNA-binding</keyword>
<comment type="catalytic activity">
    <reaction evidence="15">
        <text>2'-deoxyribonucleotide-(2'-deoxyribose 5'-phosphate)-2'-deoxyribonucleotide-DNA = a 3'-end 2'-deoxyribonucleotide-(2,3-dehydro-2,3-deoxyribose 5'-phosphate)-DNA + a 5'-end 5'-phospho-2'-deoxyribonucleoside-DNA + H(+)</text>
        <dbReference type="Rhea" id="RHEA:66592"/>
        <dbReference type="Rhea" id="RHEA-COMP:13180"/>
        <dbReference type="Rhea" id="RHEA-COMP:16897"/>
        <dbReference type="Rhea" id="RHEA-COMP:17067"/>
        <dbReference type="ChEBI" id="CHEBI:15378"/>
        <dbReference type="ChEBI" id="CHEBI:136412"/>
        <dbReference type="ChEBI" id="CHEBI:157695"/>
        <dbReference type="ChEBI" id="CHEBI:167181"/>
        <dbReference type="EC" id="4.2.99.18"/>
    </reaction>
</comment>
<keyword evidence="5" id="KW-0479">Metal-binding</keyword>
<dbReference type="CDD" id="cd08966">
    <property type="entry name" value="EcFpg-like_N"/>
    <property type="match status" value="1"/>
</dbReference>
<evidence type="ECO:0000256" key="13">
    <source>
        <dbReference type="ARBA" id="ARBA00023268"/>
    </source>
</evidence>
<dbReference type="Gene3D" id="1.10.8.50">
    <property type="match status" value="1"/>
</dbReference>
<evidence type="ECO:0000256" key="8">
    <source>
        <dbReference type="ARBA" id="ARBA00022801"/>
    </source>
</evidence>
<dbReference type="FunFam" id="3.20.190.10:FF:000001">
    <property type="entry name" value="Formamidopyrimidine-DNA glycosylase"/>
    <property type="match status" value="1"/>
</dbReference>
<evidence type="ECO:0000259" key="16">
    <source>
        <dbReference type="PROSITE" id="PS51066"/>
    </source>
</evidence>
<dbReference type="GO" id="GO:0008270">
    <property type="term" value="F:zinc ion binding"/>
    <property type="evidence" value="ECO:0007669"/>
    <property type="project" value="UniProtKB-KW"/>
</dbReference>
<evidence type="ECO:0000256" key="1">
    <source>
        <dbReference type="ARBA" id="ARBA00001668"/>
    </source>
</evidence>
<name>A0A381VW85_9ZZZZ</name>
<comment type="subunit">
    <text evidence="4">Monomer.</text>
</comment>
<dbReference type="SMART" id="SM01232">
    <property type="entry name" value="H2TH"/>
    <property type="match status" value="1"/>
</dbReference>
<evidence type="ECO:0000256" key="2">
    <source>
        <dbReference type="ARBA" id="ARBA00001947"/>
    </source>
</evidence>
<dbReference type="PROSITE" id="PS01242">
    <property type="entry name" value="ZF_FPG_1"/>
    <property type="match status" value="1"/>
</dbReference>
<keyword evidence="11" id="KW-0234">DNA repair</keyword>
<comment type="catalytic activity">
    <reaction evidence="1">
        <text>Hydrolysis of DNA containing ring-opened 7-methylguanine residues, releasing 2,6-diamino-4-hydroxy-5-(N-methyl)formamidopyrimidine.</text>
        <dbReference type="EC" id="3.2.2.23"/>
    </reaction>
</comment>
<dbReference type="FunFam" id="1.10.8.50:FF:000003">
    <property type="entry name" value="Formamidopyrimidine-DNA glycosylase"/>
    <property type="match status" value="1"/>
</dbReference>
<evidence type="ECO:0000256" key="3">
    <source>
        <dbReference type="ARBA" id="ARBA00009409"/>
    </source>
</evidence>
<dbReference type="EMBL" id="UINC01009844">
    <property type="protein sequence ID" value="SVA44028.1"/>
    <property type="molecule type" value="Genomic_DNA"/>
</dbReference>
<gene>
    <name evidence="18" type="ORF">METZ01_LOCUS96882</name>
</gene>
<evidence type="ECO:0000256" key="10">
    <source>
        <dbReference type="ARBA" id="ARBA00023125"/>
    </source>
</evidence>
<organism evidence="18">
    <name type="scientific">marine metagenome</name>
    <dbReference type="NCBI Taxonomy" id="408172"/>
    <lineage>
        <taxon>unclassified sequences</taxon>
        <taxon>metagenomes</taxon>
        <taxon>ecological metagenomes</taxon>
    </lineage>
</organism>
<dbReference type="GO" id="GO:0034039">
    <property type="term" value="F:8-oxo-7,8-dihydroguanine DNA N-glycosylase activity"/>
    <property type="evidence" value="ECO:0007669"/>
    <property type="project" value="TreeGrafter"/>
</dbReference>
<evidence type="ECO:0000259" key="17">
    <source>
        <dbReference type="PROSITE" id="PS51068"/>
    </source>
</evidence>
<evidence type="ECO:0000256" key="9">
    <source>
        <dbReference type="ARBA" id="ARBA00022833"/>
    </source>
</evidence>
<evidence type="ECO:0000256" key="14">
    <source>
        <dbReference type="ARBA" id="ARBA00023295"/>
    </source>
</evidence>